<dbReference type="Pfam" id="PF10105">
    <property type="entry name" value="DUF2344"/>
    <property type="match status" value="1"/>
</dbReference>
<reference evidence="2" key="1">
    <citation type="submission" date="2020-10" db="EMBL/GenBank/DDBJ databases">
        <authorList>
            <person name="Gilroy R."/>
        </authorList>
    </citation>
    <scope>NUCLEOTIDE SEQUENCE</scope>
    <source>
        <strain evidence="2">4509</strain>
    </source>
</reference>
<dbReference type="NCBIfam" id="TIGR03936">
    <property type="entry name" value="sam_1_link_chp"/>
    <property type="match status" value="1"/>
</dbReference>
<dbReference type="Proteomes" id="UP000824082">
    <property type="component" value="Unassembled WGS sequence"/>
</dbReference>
<gene>
    <name evidence="2" type="ORF">IAD19_07145</name>
</gene>
<dbReference type="EMBL" id="DVMX01000137">
    <property type="protein sequence ID" value="HIU42312.1"/>
    <property type="molecule type" value="Genomic_DNA"/>
</dbReference>
<dbReference type="InterPro" id="IPR018768">
    <property type="entry name" value="DUF2344"/>
</dbReference>
<proteinExistence type="predicted"/>
<organism evidence="2 3">
    <name type="scientific">Candidatus Egerieicola faecale</name>
    <dbReference type="NCBI Taxonomy" id="2840774"/>
    <lineage>
        <taxon>Bacteria</taxon>
        <taxon>Bacillati</taxon>
        <taxon>Bacillota</taxon>
        <taxon>Clostridia</taxon>
        <taxon>Eubacteriales</taxon>
        <taxon>Oscillospiraceae</taxon>
        <taxon>Oscillospiraceae incertae sedis</taxon>
        <taxon>Candidatus Egerieicola</taxon>
    </lineage>
</organism>
<comment type="caution">
    <text evidence="2">The sequence shown here is derived from an EMBL/GenBank/DDBJ whole genome shotgun (WGS) entry which is preliminary data.</text>
</comment>
<sequence>MSEAIPMEKETELPIEKMPNLRLFYRKRGRAKYISHLDITRCMQRSLKRAGLPVWYTQGFNPHMYMTFALPLALGYESDYECMDLRFTHLMDFGEIQSRLNAALPRDIQVWKVDFQKEKPLAITQADYRLTVYPQDQERFRQEFAVFCDQPEILTQKRTKKGMKTVDLKPEFTLLGQEMAGETCILTLRTTAGQRNFNPTLLTDAFWAASGQTGYVQVLRTAVYAGEKLFE</sequence>
<feature type="domain" description="DUF2344" evidence="1">
    <location>
        <begin position="21"/>
        <end position="195"/>
    </location>
</feature>
<evidence type="ECO:0000313" key="3">
    <source>
        <dbReference type="Proteomes" id="UP000824082"/>
    </source>
</evidence>
<reference evidence="2" key="2">
    <citation type="journal article" date="2021" name="PeerJ">
        <title>Extensive microbial diversity within the chicken gut microbiome revealed by metagenomics and culture.</title>
        <authorList>
            <person name="Gilroy R."/>
            <person name="Ravi A."/>
            <person name="Getino M."/>
            <person name="Pursley I."/>
            <person name="Horton D.L."/>
            <person name="Alikhan N.F."/>
            <person name="Baker D."/>
            <person name="Gharbi K."/>
            <person name="Hall N."/>
            <person name="Watson M."/>
            <person name="Adriaenssens E.M."/>
            <person name="Foster-Nyarko E."/>
            <person name="Jarju S."/>
            <person name="Secka A."/>
            <person name="Antonio M."/>
            <person name="Oren A."/>
            <person name="Chaudhuri R.R."/>
            <person name="La Ragione R."/>
            <person name="Hildebrand F."/>
            <person name="Pallen M.J."/>
        </authorList>
    </citation>
    <scope>NUCLEOTIDE SEQUENCE</scope>
    <source>
        <strain evidence="2">4509</strain>
    </source>
</reference>
<accession>A0A9D1LKT8</accession>
<dbReference type="AlphaFoldDB" id="A0A9D1LKT8"/>
<evidence type="ECO:0000313" key="2">
    <source>
        <dbReference type="EMBL" id="HIU42312.1"/>
    </source>
</evidence>
<name>A0A9D1LKT8_9FIRM</name>
<evidence type="ECO:0000259" key="1">
    <source>
        <dbReference type="Pfam" id="PF10105"/>
    </source>
</evidence>
<protein>
    <submittedName>
        <fullName evidence="2">DUF2344 domain-containing protein</fullName>
    </submittedName>
</protein>